<keyword evidence="1" id="KW-0732">Signal</keyword>
<reference evidence="2" key="1">
    <citation type="journal article" date="2020" name="Stud. Mycol.">
        <title>101 Dothideomycetes genomes: a test case for predicting lifestyles and emergence of pathogens.</title>
        <authorList>
            <person name="Haridas S."/>
            <person name="Albert R."/>
            <person name="Binder M."/>
            <person name="Bloem J."/>
            <person name="Labutti K."/>
            <person name="Salamov A."/>
            <person name="Andreopoulos B."/>
            <person name="Baker S."/>
            <person name="Barry K."/>
            <person name="Bills G."/>
            <person name="Bluhm B."/>
            <person name="Cannon C."/>
            <person name="Castanera R."/>
            <person name="Culley D."/>
            <person name="Daum C."/>
            <person name="Ezra D."/>
            <person name="Gonzalez J."/>
            <person name="Henrissat B."/>
            <person name="Kuo A."/>
            <person name="Liang C."/>
            <person name="Lipzen A."/>
            <person name="Lutzoni F."/>
            <person name="Magnuson J."/>
            <person name="Mondo S."/>
            <person name="Nolan M."/>
            <person name="Ohm R."/>
            <person name="Pangilinan J."/>
            <person name="Park H.-J."/>
            <person name="Ramirez L."/>
            <person name="Alfaro M."/>
            <person name="Sun H."/>
            <person name="Tritt A."/>
            <person name="Yoshinaga Y."/>
            <person name="Zwiers L.-H."/>
            <person name="Turgeon B."/>
            <person name="Goodwin S."/>
            <person name="Spatafora J."/>
            <person name="Crous P."/>
            <person name="Grigoriev I."/>
        </authorList>
    </citation>
    <scope>NUCLEOTIDE SEQUENCE</scope>
    <source>
        <strain evidence="2">CBS 279.74</strain>
    </source>
</reference>
<keyword evidence="3" id="KW-1185">Reference proteome</keyword>
<evidence type="ECO:0000256" key="1">
    <source>
        <dbReference type="SAM" id="SignalP"/>
    </source>
</evidence>
<dbReference type="AlphaFoldDB" id="A0A6G1JWB8"/>
<dbReference type="EMBL" id="MU005780">
    <property type="protein sequence ID" value="KAF2704909.1"/>
    <property type="molecule type" value="Genomic_DNA"/>
</dbReference>
<evidence type="ECO:0000313" key="3">
    <source>
        <dbReference type="Proteomes" id="UP000799428"/>
    </source>
</evidence>
<organism evidence="2 3">
    <name type="scientific">Pleomassaria siparia CBS 279.74</name>
    <dbReference type="NCBI Taxonomy" id="1314801"/>
    <lineage>
        <taxon>Eukaryota</taxon>
        <taxon>Fungi</taxon>
        <taxon>Dikarya</taxon>
        <taxon>Ascomycota</taxon>
        <taxon>Pezizomycotina</taxon>
        <taxon>Dothideomycetes</taxon>
        <taxon>Pleosporomycetidae</taxon>
        <taxon>Pleosporales</taxon>
        <taxon>Pleomassariaceae</taxon>
        <taxon>Pleomassaria</taxon>
    </lineage>
</organism>
<accession>A0A6G1JWB8</accession>
<sequence length="82" mass="8916">MSKDNTTLFSFFLFPFSLRGSCDSRPTVSMEVFGVSKFTQGEREASLLETSIVVVMKESSAATKSSLCHLHLVSNCAFALTG</sequence>
<feature type="chain" id="PRO_5026198497" description="Secreted protein" evidence="1">
    <location>
        <begin position="25"/>
        <end position="82"/>
    </location>
</feature>
<feature type="signal peptide" evidence="1">
    <location>
        <begin position="1"/>
        <end position="24"/>
    </location>
</feature>
<name>A0A6G1JWB8_9PLEO</name>
<dbReference type="Proteomes" id="UP000799428">
    <property type="component" value="Unassembled WGS sequence"/>
</dbReference>
<protein>
    <recommendedName>
        <fullName evidence="4">Secreted protein</fullName>
    </recommendedName>
</protein>
<evidence type="ECO:0000313" key="2">
    <source>
        <dbReference type="EMBL" id="KAF2704909.1"/>
    </source>
</evidence>
<evidence type="ECO:0008006" key="4">
    <source>
        <dbReference type="Google" id="ProtNLM"/>
    </source>
</evidence>
<gene>
    <name evidence="2" type="ORF">K504DRAFT_102595</name>
</gene>
<proteinExistence type="predicted"/>